<evidence type="ECO:0000256" key="1">
    <source>
        <dbReference type="SAM" id="Phobius"/>
    </source>
</evidence>
<keyword evidence="3" id="KW-1185">Reference proteome</keyword>
<reference evidence="2 3" key="1">
    <citation type="submission" date="2016-01" db="EMBL/GenBank/DDBJ databases">
        <title>Whole genome sequencing of Myroides marinus L41.</title>
        <authorList>
            <person name="Hong K.W."/>
        </authorList>
    </citation>
    <scope>NUCLEOTIDE SEQUENCE [LARGE SCALE GENOMIC DNA]</scope>
    <source>
        <strain evidence="2 3">L41</strain>
    </source>
</reference>
<accession>A0A165QQ37</accession>
<keyword evidence="1" id="KW-0812">Transmembrane</keyword>
<feature type="transmembrane region" description="Helical" evidence="1">
    <location>
        <begin position="131"/>
        <end position="148"/>
    </location>
</feature>
<dbReference type="AlphaFoldDB" id="A0A165QQ37"/>
<feature type="transmembrane region" description="Helical" evidence="1">
    <location>
        <begin position="187"/>
        <end position="203"/>
    </location>
</feature>
<protein>
    <recommendedName>
        <fullName evidence="4">PAP2 superfamily protein</fullName>
    </recommendedName>
</protein>
<comment type="caution">
    <text evidence="2">The sequence shown here is derived from an EMBL/GenBank/DDBJ whole genome shotgun (WGS) entry which is preliminary data.</text>
</comment>
<name>A0A165QQ37_9FLAO</name>
<evidence type="ECO:0008006" key="4">
    <source>
        <dbReference type="Google" id="ProtNLM"/>
    </source>
</evidence>
<dbReference type="OrthoDB" id="9786064at2"/>
<organism evidence="2 3">
    <name type="scientific">Myroides marinus</name>
    <dbReference type="NCBI Taxonomy" id="703342"/>
    <lineage>
        <taxon>Bacteria</taxon>
        <taxon>Pseudomonadati</taxon>
        <taxon>Bacteroidota</taxon>
        <taxon>Flavobacteriia</taxon>
        <taxon>Flavobacteriales</taxon>
        <taxon>Flavobacteriaceae</taxon>
        <taxon>Myroides</taxon>
    </lineage>
</organism>
<feature type="transmembrane region" description="Helical" evidence="1">
    <location>
        <begin position="103"/>
        <end position="124"/>
    </location>
</feature>
<evidence type="ECO:0000313" key="3">
    <source>
        <dbReference type="Proteomes" id="UP000076630"/>
    </source>
</evidence>
<dbReference type="EMBL" id="LQNU01000079">
    <property type="protein sequence ID" value="KZE75992.1"/>
    <property type="molecule type" value="Genomic_DNA"/>
</dbReference>
<proteinExistence type="predicted"/>
<evidence type="ECO:0000313" key="2">
    <source>
        <dbReference type="EMBL" id="KZE75992.1"/>
    </source>
</evidence>
<feature type="transmembrane region" description="Helical" evidence="1">
    <location>
        <begin position="7"/>
        <end position="32"/>
    </location>
</feature>
<gene>
    <name evidence="2" type="ORF">AV926_16440</name>
</gene>
<feature type="transmembrane region" description="Helical" evidence="1">
    <location>
        <begin position="154"/>
        <end position="175"/>
    </location>
</feature>
<keyword evidence="1" id="KW-0472">Membrane</keyword>
<keyword evidence="1" id="KW-1133">Transmembrane helix</keyword>
<dbReference type="Proteomes" id="UP000076630">
    <property type="component" value="Unassembled WGS sequence"/>
</dbReference>
<dbReference type="RefSeq" id="WP_038984369.1">
    <property type="nucleotide sequence ID" value="NZ_JWJO01000001.1"/>
</dbReference>
<sequence>MERTAKLFSYVFHPITVPFLTTLLYFSLASFYFNSVEISIVLGQVLIMTCLLPICIYVLLKSIRLINSTVMVSSIKERLIPFIINIGLLLTLKDYILLENSAYNIRLYFWGLMNSYLLLLLFALLKQKASVHMATLANSFIFFIHLLIELQKPDIIGLIGFVFLLGFVASSRLLLKAHTSKEIIQGFLIGILPGVIYCIARYSM</sequence>
<feature type="transmembrane region" description="Helical" evidence="1">
    <location>
        <begin position="38"/>
        <end position="59"/>
    </location>
</feature>